<dbReference type="PROSITE" id="PS50293">
    <property type="entry name" value="TPR_REGION"/>
    <property type="match status" value="1"/>
</dbReference>
<dbReference type="InterPro" id="IPR036890">
    <property type="entry name" value="HATPase_C_sf"/>
</dbReference>
<evidence type="ECO:0000313" key="12">
    <source>
        <dbReference type="EMBL" id="RAW02348.1"/>
    </source>
</evidence>
<keyword evidence="10" id="KW-0812">Transmembrane</keyword>
<dbReference type="CDD" id="cd16917">
    <property type="entry name" value="HATPase_UhpB-NarQ-NarX-like"/>
    <property type="match status" value="1"/>
</dbReference>
<dbReference type="Pfam" id="PF13181">
    <property type="entry name" value="TPR_8"/>
    <property type="match status" value="1"/>
</dbReference>
<feature type="transmembrane region" description="Helical" evidence="10">
    <location>
        <begin position="393"/>
        <end position="412"/>
    </location>
</feature>
<evidence type="ECO:0000256" key="9">
    <source>
        <dbReference type="PROSITE-ProRule" id="PRU00339"/>
    </source>
</evidence>
<organism evidence="12 13">
    <name type="scientific">Pseudochryseolinea flava</name>
    <dbReference type="NCBI Taxonomy" id="2059302"/>
    <lineage>
        <taxon>Bacteria</taxon>
        <taxon>Pseudomonadati</taxon>
        <taxon>Bacteroidota</taxon>
        <taxon>Cytophagia</taxon>
        <taxon>Cytophagales</taxon>
        <taxon>Fulvivirgaceae</taxon>
        <taxon>Pseudochryseolinea</taxon>
    </lineage>
</organism>
<feature type="domain" description="Histidine kinase" evidence="11">
    <location>
        <begin position="561"/>
        <end position="648"/>
    </location>
</feature>
<sequence length="648" mass="74113">MNRRLVFLFFLVCVAGHGYCQRQSIKSADFDSLISVYEQTVAADPQLVSKLCTQMIAFGDQERDVKFQAYGNYWYGKSIRFYDVPKKALPYLEKCVTLFESLNDQRGLCLGLKELGVVHYLSGDHTHAMKFYSDALVLANKFNLQIEKSALNNNIGNLYDEQGHSEKAISYYEEALRLNPEKRYKVPFLQNIAKAKVDLKQYDAAIARYRESIAVSTELKDSQGVSAGYDGMALVYFSQGKYAESLENSFAALKIHKASSWMTGQIETLNRIGLCYLNLSQASHAIDNFQHALRLAQKNQYANQHLINANLAFAFEQLNDYRRAYNHFVAFKTREDSLEAIGKAEAMEELLAKYEADKQAQKIVLLQREKELQDLKLHKQESALEKSRLTRDLILLAALLIIVLFVVLLILYRQRMRNRIQAGERTEALNRQRTLELIREHEMKTIIANIEGRDKERLRISQELHDGVAGSLAGIKLQIRKVSDTLQTPDLEKIIRNVDSVYDEVRMISHNLSPYKVLNTAFIDLIKSHLKQVSEDANLEMDFITHPEEKLNKLPDQIKIEVFRIIQELMVNIVRHARAKSVEVQFTMNDESINLIVEDSGKGFDVEKVNYGVGLNSIRRRVTDIQGTLHIESVPGRGTIVNIDIPLE</sequence>
<keyword evidence="5" id="KW-0547">Nucleotide-binding</keyword>
<evidence type="ECO:0000256" key="7">
    <source>
        <dbReference type="ARBA" id="ARBA00022840"/>
    </source>
</evidence>
<proteinExistence type="predicted"/>
<dbReference type="SMART" id="SM00387">
    <property type="entry name" value="HATPase_c"/>
    <property type="match status" value="1"/>
</dbReference>
<dbReference type="GO" id="GO:0016020">
    <property type="term" value="C:membrane"/>
    <property type="evidence" value="ECO:0007669"/>
    <property type="project" value="InterPro"/>
</dbReference>
<dbReference type="GO" id="GO:0000155">
    <property type="term" value="F:phosphorelay sensor kinase activity"/>
    <property type="evidence" value="ECO:0007669"/>
    <property type="project" value="InterPro"/>
</dbReference>
<dbReference type="InterPro" id="IPR011712">
    <property type="entry name" value="Sig_transdc_His_kin_sub3_dim/P"/>
</dbReference>
<keyword evidence="7" id="KW-0067">ATP-binding</keyword>
<dbReference type="SMART" id="SM00028">
    <property type="entry name" value="TPR"/>
    <property type="match status" value="5"/>
</dbReference>
<dbReference type="PANTHER" id="PTHR24421:SF10">
    <property type="entry name" value="NITRATE_NITRITE SENSOR PROTEIN NARQ"/>
    <property type="match status" value="1"/>
</dbReference>
<evidence type="ECO:0000256" key="2">
    <source>
        <dbReference type="ARBA" id="ARBA00012438"/>
    </source>
</evidence>
<keyword evidence="4" id="KW-0808">Transferase</keyword>
<dbReference type="SUPFAM" id="SSF48452">
    <property type="entry name" value="TPR-like"/>
    <property type="match status" value="1"/>
</dbReference>
<dbReference type="InterPro" id="IPR003594">
    <property type="entry name" value="HATPase_dom"/>
</dbReference>
<dbReference type="GO" id="GO:0046983">
    <property type="term" value="F:protein dimerization activity"/>
    <property type="evidence" value="ECO:0007669"/>
    <property type="project" value="InterPro"/>
</dbReference>
<protein>
    <recommendedName>
        <fullName evidence="2">histidine kinase</fullName>
        <ecNumber evidence="2">2.7.13.3</ecNumber>
    </recommendedName>
</protein>
<dbReference type="InterPro" id="IPR019734">
    <property type="entry name" value="TPR_rpt"/>
</dbReference>
<dbReference type="SUPFAM" id="SSF55874">
    <property type="entry name" value="ATPase domain of HSP90 chaperone/DNA topoisomerase II/histidine kinase"/>
    <property type="match status" value="1"/>
</dbReference>
<gene>
    <name evidence="12" type="ORF">DQQ10_07390</name>
</gene>
<name>A0A364Y5T3_9BACT</name>
<comment type="catalytic activity">
    <reaction evidence="1">
        <text>ATP + protein L-histidine = ADP + protein N-phospho-L-histidine.</text>
        <dbReference type="EC" id="2.7.13.3"/>
    </reaction>
</comment>
<dbReference type="Pfam" id="PF00515">
    <property type="entry name" value="TPR_1"/>
    <property type="match status" value="1"/>
</dbReference>
<dbReference type="EC" id="2.7.13.3" evidence="2"/>
<keyword evidence="3" id="KW-0597">Phosphoprotein</keyword>
<evidence type="ECO:0000313" key="13">
    <source>
        <dbReference type="Proteomes" id="UP000251889"/>
    </source>
</evidence>
<dbReference type="InterPro" id="IPR050482">
    <property type="entry name" value="Sensor_HK_TwoCompSys"/>
</dbReference>
<dbReference type="PROSITE" id="PS50005">
    <property type="entry name" value="TPR"/>
    <property type="match status" value="2"/>
</dbReference>
<keyword evidence="9" id="KW-0802">TPR repeat</keyword>
<evidence type="ECO:0000256" key="3">
    <source>
        <dbReference type="ARBA" id="ARBA00022553"/>
    </source>
</evidence>
<evidence type="ECO:0000256" key="1">
    <source>
        <dbReference type="ARBA" id="ARBA00000085"/>
    </source>
</evidence>
<dbReference type="InterPro" id="IPR011990">
    <property type="entry name" value="TPR-like_helical_dom_sf"/>
</dbReference>
<dbReference type="InterPro" id="IPR005467">
    <property type="entry name" value="His_kinase_dom"/>
</dbReference>
<feature type="repeat" description="TPR" evidence="9">
    <location>
        <begin position="149"/>
        <end position="182"/>
    </location>
</feature>
<dbReference type="GO" id="GO:0005524">
    <property type="term" value="F:ATP binding"/>
    <property type="evidence" value="ECO:0007669"/>
    <property type="project" value="UniProtKB-KW"/>
</dbReference>
<keyword evidence="13" id="KW-1185">Reference proteome</keyword>
<keyword evidence="10" id="KW-0472">Membrane</keyword>
<dbReference type="Gene3D" id="1.25.40.10">
    <property type="entry name" value="Tetratricopeptide repeat domain"/>
    <property type="match status" value="2"/>
</dbReference>
<evidence type="ECO:0000256" key="6">
    <source>
        <dbReference type="ARBA" id="ARBA00022777"/>
    </source>
</evidence>
<evidence type="ECO:0000256" key="5">
    <source>
        <dbReference type="ARBA" id="ARBA00022741"/>
    </source>
</evidence>
<evidence type="ECO:0000256" key="4">
    <source>
        <dbReference type="ARBA" id="ARBA00022679"/>
    </source>
</evidence>
<keyword evidence="10" id="KW-1133">Transmembrane helix</keyword>
<comment type="caution">
    <text evidence="12">The sequence shown here is derived from an EMBL/GenBank/DDBJ whole genome shotgun (WGS) entry which is preliminary data.</text>
</comment>
<dbReference type="EMBL" id="QMFY01000002">
    <property type="protein sequence ID" value="RAW02348.1"/>
    <property type="molecule type" value="Genomic_DNA"/>
</dbReference>
<dbReference type="Gene3D" id="1.20.5.1930">
    <property type="match status" value="1"/>
</dbReference>
<reference evidence="12 13" key="1">
    <citation type="submission" date="2018-06" db="EMBL/GenBank/DDBJ databases">
        <title>Chryseolinea flavus sp. nov., a member of the phylum Bacteroidetes isolated from soil.</title>
        <authorList>
            <person name="Li Y."/>
            <person name="Wang J."/>
        </authorList>
    </citation>
    <scope>NUCLEOTIDE SEQUENCE [LARGE SCALE GENOMIC DNA]</scope>
    <source>
        <strain evidence="12 13">SDU1-6</strain>
    </source>
</reference>
<evidence type="ECO:0000256" key="10">
    <source>
        <dbReference type="SAM" id="Phobius"/>
    </source>
</evidence>
<accession>A0A364Y5T3</accession>
<dbReference type="RefSeq" id="WP_112746170.1">
    <property type="nucleotide sequence ID" value="NZ_QMFY01000002.1"/>
</dbReference>
<feature type="repeat" description="TPR" evidence="9">
    <location>
        <begin position="266"/>
        <end position="299"/>
    </location>
</feature>
<dbReference type="AlphaFoldDB" id="A0A364Y5T3"/>
<dbReference type="Proteomes" id="UP000251889">
    <property type="component" value="Unassembled WGS sequence"/>
</dbReference>
<dbReference type="OrthoDB" id="9760839at2"/>
<evidence type="ECO:0000256" key="8">
    <source>
        <dbReference type="ARBA" id="ARBA00023012"/>
    </source>
</evidence>
<keyword evidence="8" id="KW-0902">Two-component regulatory system</keyword>
<keyword evidence="6" id="KW-0418">Kinase</keyword>
<dbReference type="PROSITE" id="PS50109">
    <property type="entry name" value="HIS_KIN"/>
    <property type="match status" value="1"/>
</dbReference>
<dbReference type="Gene3D" id="3.30.565.10">
    <property type="entry name" value="Histidine kinase-like ATPase, C-terminal domain"/>
    <property type="match status" value="1"/>
</dbReference>
<dbReference type="PANTHER" id="PTHR24421">
    <property type="entry name" value="NITRATE/NITRITE SENSOR PROTEIN NARX-RELATED"/>
    <property type="match status" value="1"/>
</dbReference>
<dbReference type="Pfam" id="PF02518">
    <property type="entry name" value="HATPase_c"/>
    <property type="match status" value="1"/>
</dbReference>
<dbReference type="Pfam" id="PF07730">
    <property type="entry name" value="HisKA_3"/>
    <property type="match status" value="1"/>
</dbReference>
<evidence type="ECO:0000259" key="11">
    <source>
        <dbReference type="PROSITE" id="PS50109"/>
    </source>
</evidence>